<dbReference type="AlphaFoldDB" id="A0AAP0IPP2"/>
<gene>
    <name evidence="2" type="ORF">Scep_017490</name>
</gene>
<dbReference type="Proteomes" id="UP001419268">
    <property type="component" value="Unassembled WGS sequence"/>
</dbReference>
<accession>A0AAP0IPP2</accession>
<name>A0AAP0IPP2_9MAGN</name>
<comment type="caution">
    <text evidence="2">The sequence shown here is derived from an EMBL/GenBank/DDBJ whole genome shotgun (WGS) entry which is preliminary data.</text>
</comment>
<sequence length="91" mass="9038">MAGVAPAAEQPRTRAAADQPQATIEPAARRWTTGAPAGEDDGLAGSGVGGSAKAATPVSSCAGEAAMARERVGSAAMARERDDETQRGETA</sequence>
<dbReference type="EMBL" id="JBBNAG010000007">
    <property type="protein sequence ID" value="KAK9119397.1"/>
    <property type="molecule type" value="Genomic_DNA"/>
</dbReference>
<evidence type="ECO:0000256" key="1">
    <source>
        <dbReference type="SAM" id="MobiDB-lite"/>
    </source>
</evidence>
<evidence type="ECO:0000313" key="2">
    <source>
        <dbReference type="EMBL" id="KAK9119397.1"/>
    </source>
</evidence>
<organism evidence="2 3">
    <name type="scientific">Stephania cephalantha</name>
    <dbReference type="NCBI Taxonomy" id="152367"/>
    <lineage>
        <taxon>Eukaryota</taxon>
        <taxon>Viridiplantae</taxon>
        <taxon>Streptophyta</taxon>
        <taxon>Embryophyta</taxon>
        <taxon>Tracheophyta</taxon>
        <taxon>Spermatophyta</taxon>
        <taxon>Magnoliopsida</taxon>
        <taxon>Ranunculales</taxon>
        <taxon>Menispermaceae</taxon>
        <taxon>Menispermoideae</taxon>
        <taxon>Cissampelideae</taxon>
        <taxon>Stephania</taxon>
    </lineage>
</organism>
<keyword evidence="3" id="KW-1185">Reference proteome</keyword>
<reference evidence="2 3" key="1">
    <citation type="submission" date="2024-01" db="EMBL/GenBank/DDBJ databases">
        <title>Genome assemblies of Stephania.</title>
        <authorList>
            <person name="Yang L."/>
        </authorList>
    </citation>
    <scope>NUCLEOTIDE SEQUENCE [LARGE SCALE GENOMIC DNA]</scope>
    <source>
        <strain evidence="2">JXDWG</strain>
        <tissue evidence="2">Leaf</tissue>
    </source>
</reference>
<evidence type="ECO:0000313" key="3">
    <source>
        <dbReference type="Proteomes" id="UP001419268"/>
    </source>
</evidence>
<feature type="compositionally biased region" description="Basic and acidic residues" evidence="1">
    <location>
        <begin position="67"/>
        <end position="91"/>
    </location>
</feature>
<proteinExistence type="predicted"/>
<protein>
    <submittedName>
        <fullName evidence="2">Uncharacterized protein</fullName>
    </submittedName>
</protein>
<feature type="region of interest" description="Disordered" evidence="1">
    <location>
        <begin position="1"/>
        <end position="91"/>
    </location>
</feature>